<dbReference type="SUPFAM" id="SSF158442">
    <property type="entry name" value="DsbB-like"/>
    <property type="match status" value="1"/>
</dbReference>
<keyword evidence="9 14" id="KW-0560">Oxidoreductase</keyword>
<evidence type="ECO:0000256" key="3">
    <source>
        <dbReference type="ARBA" id="ARBA00022448"/>
    </source>
</evidence>
<comment type="similarity">
    <text evidence="2 14">Belongs to the DsbB family.</text>
</comment>
<dbReference type="Gene3D" id="1.20.1550.10">
    <property type="entry name" value="DsbB-like"/>
    <property type="match status" value="1"/>
</dbReference>
<reference evidence="16 17" key="1">
    <citation type="submission" date="2019-03" db="EMBL/GenBank/DDBJ databases">
        <title>Luteimonas zhaokaii sp.nov., isolated from the rectal contents of Plateau pika in Yushu, Qinghai Province, China.</title>
        <authorList>
            <person name="Zhang G."/>
        </authorList>
    </citation>
    <scope>NUCLEOTIDE SEQUENCE [LARGE SCALE GENOMIC DNA]</scope>
    <source>
        <strain evidence="16 17">THG-MD21</strain>
    </source>
</reference>
<feature type="topological domain" description="Cytoplasmic" evidence="14">
    <location>
        <begin position="1"/>
        <end position="11"/>
    </location>
</feature>
<evidence type="ECO:0000256" key="8">
    <source>
        <dbReference type="ARBA" id="ARBA00022989"/>
    </source>
</evidence>
<dbReference type="InterPro" id="IPR003752">
    <property type="entry name" value="DiS_bond_form_DsbB/BdbC"/>
</dbReference>
<feature type="topological domain" description="Periplasmic" evidence="14">
    <location>
        <begin position="29"/>
        <end position="46"/>
    </location>
</feature>
<comment type="caution">
    <text evidence="14">Lacks conserved residue(s) required for the propagation of feature annotation.</text>
</comment>
<dbReference type="GO" id="GO:0009055">
    <property type="term" value="F:electron transfer activity"/>
    <property type="evidence" value="ECO:0007669"/>
    <property type="project" value="UniProtKB-UniRule"/>
</dbReference>
<evidence type="ECO:0000256" key="6">
    <source>
        <dbReference type="ARBA" id="ARBA00022692"/>
    </source>
</evidence>
<dbReference type="Proteomes" id="UP000295543">
    <property type="component" value="Unassembled WGS sequence"/>
</dbReference>
<keyword evidence="8 14" id="KW-1133">Transmembrane helix</keyword>
<organism evidence="16 17">
    <name type="scientific">Luteimonas terrae</name>
    <dbReference type="NCBI Taxonomy" id="1530191"/>
    <lineage>
        <taxon>Bacteria</taxon>
        <taxon>Pseudomonadati</taxon>
        <taxon>Pseudomonadota</taxon>
        <taxon>Gammaproteobacteria</taxon>
        <taxon>Lysobacterales</taxon>
        <taxon>Lysobacteraceae</taxon>
        <taxon>Luteimonas</taxon>
    </lineage>
</organism>
<feature type="topological domain" description="Cytoplasmic" evidence="14">
    <location>
        <begin position="164"/>
        <end position="166"/>
    </location>
</feature>
<feature type="disulfide bond" description="Redox-active" evidence="14">
    <location>
        <begin position="38"/>
        <end position="41"/>
    </location>
</feature>
<keyword evidence="12 14" id="KW-0143">Chaperone</keyword>
<keyword evidence="11 14" id="KW-1015">Disulfide bond</keyword>
<name>A0A4R5UBC8_9GAMM</name>
<dbReference type="EMBL" id="SMTG01000002">
    <property type="protein sequence ID" value="TDK32529.1"/>
    <property type="molecule type" value="Genomic_DNA"/>
</dbReference>
<keyword evidence="10 14" id="KW-0472">Membrane</keyword>
<evidence type="ECO:0000256" key="10">
    <source>
        <dbReference type="ARBA" id="ARBA00023136"/>
    </source>
</evidence>
<feature type="transmembrane region" description="Helical" evidence="15">
    <location>
        <begin position="42"/>
        <end position="60"/>
    </location>
</feature>
<evidence type="ECO:0000313" key="17">
    <source>
        <dbReference type="Proteomes" id="UP000295543"/>
    </source>
</evidence>
<evidence type="ECO:0000256" key="14">
    <source>
        <dbReference type="HAMAP-Rule" id="MF_00286"/>
    </source>
</evidence>
<evidence type="ECO:0000256" key="4">
    <source>
        <dbReference type="ARBA" id="ARBA00022475"/>
    </source>
</evidence>
<keyword evidence="17" id="KW-1185">Reference proteome</keyword>
<dbReference type="RefSeq" id="WP_133392120.1">
    <property type="nucleotide sequence ID" value="NZ_SMTG01000002.1"/>
</dbReference>
<sequence>MNPLRWSFRTLMLGGAVACFALIGFAIYSQLQWGLEPCPLCIFQRLAFAALGLVLLVAGIHAPRGRGGRTTYGLLGFAAAAVGVGIAGRHVWLQMHPPGFATCGAPFAFMRETMDTPTLIQKVLTGSGDCGTVDWTFLGLSMPAWSLVWFLLLAAVALFAGLRTRR</sequence>
<dbReference type="PANTHER" id="PTHR36570:SF3">
    <property type="entry name" value="DISULFIDE BOND FORMATION PROTEIN B"/>
    <property type="match status" value="1"/>
</dbReference>
<comment type="function">
    <text evidence="14">Required for disulfide bond formation in some periplasmic proteins. Acts by oxidizing the DsbA protein.</text>
</comment>
<keyword evidence="13 14" id="KW-0676">Redox-active center</keyword>
<protein>
    <recommendedName>
        <fullName evidence="14">Disulfide bond formation protein B</fullName>
    </recommendedName>
    <alternativeName>
        <fullName evidence="14">Disulfide oxidoreductase</fullName>
    </alternativeName>
</protein>
<dbReference type="InterPro" id="IPR023380">
    <property type="entry name" value="DsbB-like_sf"/>
</dbReference>
<dbReference type="GO" id="GO:0015035">
    <property type="term" value="F:protein-disulfide reductase activity"/>
    <property type="evidence" value="ECO:0007669"/>
    <property type="project" value="UniProtKB-UniRule"/>
</dbReference>
<evidence type="ECO:0000313" key="16">
    <source>
        <dbReference type="EMBL" id="TDK32529.1"/>
    </source>
</evidence>
<dbReference type="GO" id="GO:0005886">
    <property type="term" value="C:plasma membrane"/>
    <property type="evidence" value="ECO:0007669"/>
    <property type="project" value="UniProtKB-SubCell"/>
</dbReference>
<evidence type="ECO:0000256" key="2">
    <source>
        <dbReference type="ARBA" id="ARBA00008823"/>
    </source>
</evidence>
<feature type="transmembrane region" description="Helical" evidence="15">
    <location>
        <begin position="72"/>
        <end position="92"/>
    </location>
</feature>
<keyword evidence="7 14" id="KW-0249">Electron transport</keyword>
<dbReference type="OrthoDB" id="3711263at2"/>
<dbReference type="Pfam" id="PF02600">
    <property type="entry name" value="DsbB"/>
    <property type="match status" value="1"/>
</dbReference>
<evidence type="ECO:0000256" key="13">
    <source>
        <dbReference type="ARBA" id="ARBA00023284"/>
    </source>
</evidence>
<dbReference type="GO" id="GO:0006457">
    <property type="term" value="P:protein folding"/>
    <property type="evidence" value="ECO:0007669"/>
    <property type="project" value="InterPro"/>
</dbReference>
<evidence type="ECO:0000256" key="11">
    <source>
        <dbReference type="ARBA" id="ARBA00023157"/>
    </source>
</evidence>
<dbReference type="AlphaFoldDB" id="A0A4R5UBC8"/>
<keyword evidence="6 14" id="KW-0812">Transmembrane</keyword>
<feature type="transmembrane region" description="Helical" evidence="15">
    <location>
        <begin position="12"/>
        <end position="30"/>
    </location>
</feature>
<evidence type="ECO:0000256" key="5">
    <source>
        <dbReference type="ARBA" id="ARBA00022519"/>
    </source>
</evidence>
<evidence type="ECO:0000256" key="7">
    <source>
        <dbReference type="ARBA" id="ARBA00022982"/>
    </source>
</evidence>
<accession>A0A4R5UBC8</accession>
<comment type="caution">
    <text evidence="16">The sequence shown here is derived from an EMBL/GenBank/DDBJ whole genome shotgun (WGS) entry which is preliminary data.</text>
</comment>
<evidence type="ECO:0000256" key="12">
    <source>
        <dbReference type="ARBA" id="ARBA00023186"/>
    </source>
</evidence>
<dbReference type="InterPro" id="IPR022920">
    <property type="entry name" value="Disulphide_bond_form_DsbB"/>
</dbReference>
<keyword evidence="3 14" id="KW-0813">Transport</keyword>
<dbReference type="InterPro" id="IPR050183">
    <property type="entry name" value="DsbB"/>
</dbReference>
<keyword evidence="4 14" id="KW-1003">Cell membrane</keyword>
<dbReference type="HAMAP" id="MF_00286">
    <property type="entry name" value="DsbB"/>
    <property type="match status" value="1"/>
</dbReference>
<dbReference type="PANTHER" id="PTHR36570">
    <property type="entry name" value="DISULFIDE BOND FORMATION PROTEIN B"/>
    <property type="match status" value="1"/>
</dbReference>
<keyword evidence="5" id="KW-0997">Cell inner membrane</keyword>
<evidence type="ECO:0000256" key="9">
    <source>
        <dbReference type="ARBA" id="ARBA00023002"/>
    </source>
</evidence>
<comment type="subcellular location">
    <subcellularLocation>
        <location evidence="1">Cell inner membrane</location>
        <topology evidence="1">Multi-pass membrane protein</topology>
    </subcellularLocation>
    <subcellularLocation>
        <location evidence="14">Cell membrane</location>
        <topology evidence="14">Multi-pass membrane protein</topology>
    </subcellularLocation>
</comment>
<dbReference type="NCBIfam" id="NF003354">
    <property type="entry name" value="PRK04388.1"/>
    <property type="match status" value="1"/>
</dbReference>
<proteinExistence type="inferred from homology"/>
<feature type="transmembrane region" description="Helical" evidence="15">
    <location>
        <begin position="144"/>
        <end position="162"/>
    </location>
</feature>
<evidence type="ECO:0000256" key="15">
    <source>
        <dbReference type="SAM" id="Phobius"/>
    </source>
</evidence>
<evidence type="ECO:0000256" key="1">
    <source>
        <dbReference type="ARBA" id="ARBA00004429"/>
    </source>
</evidence>
<gene>
    <name evidence="14" type="primary">dsbB</name>
    <name evidence="16" type="ORF">E2F49_00145</name>
</gene>